<sequence length="281" mass="29345">MSHKRTLRVCDQDERNTTRQNVTQLWNSGQKELVAAELQQVTKTAEEDVTSFGEEVAELDILTAGVELDTGGEQDYKQALDSYDIAKETLDKVDEPSDIRNVTEALEDGRYAAKCVRARVDGKPLPVRRPPCFFNPQHGPSVEDIDWAPAGGQLRPVPVCAADAERVAVGAEPAVRKVVTGDGHTRRAYWEAGPAYAEYNRGYFNSYAGSGLLPGVLMGSMMFGGMGGGWDGAEGAGADAGGGDGGGGDAGGDGGGLFGGGDGGDGGGLFGGDGFDFGDLF</sequence>
<evidence type="ECO:0000313" key="3">
    <source>
        <dbReference type="Proteomes" id="UP001501791"/>
    </source>
</evidence>
<proteinExistence type="predicted"/>
<name>A0ABP4NF08_9MICO</name>
<dbReference type="Proteomes" id="UP001501791">
    <property type="component" value="Unassembled WGS sequence"/>
</dbReference>
<evidence type="ECO:0000313" key="2">
    <source>
        <dbReference type="EMBL" id="GAA1560689.1"/>
    </source>
</evidence>
<organism evidence="2 3">
    <name type="scientific">Brevibacterium picturae</name>
    <dbReference type="NCBI Taxonomy" id="260553"/>
    <lineage>
        <taxon>Bacteria</taxon>
        <taxon>Bacillati</taxon>
        <taxon>Actinomycetota</taxon>
        <taxon>Actinomycetes</taxon>
        <taxon>Micrococcales</taxon>
        <taxon>Brevibacteriaceae</taxon>
        <taxon>Brevibacterium</taxon>
    </lineage>
</organism>
<protein>
    <submittedName>
        <fullName evidence="2">Uncharacterized protein</fullName>
    </submittedName>
</protein>
<comment type="caution">
    <text evidence="2">The sequence shown here is derived from an EMBL/GenBank/DDBJ whole genome shotgun (WGS) entry which is preliminary data.</text>
</comment>
<reference evidence="3" key="1">
    <citation type="journal article" date="2019" name="Int. J. Syst. Evol. Microbiol.">
        <title>The Global Catalogue of Microorganisms (GCM) 10K type strain sequencing project: providing services to taxonomists for standard genome sequencing and annotation.</title>
        <authorList>
            <consortium name="The Broad Institute Genomics Platform"/>
            <consortium name="The Broad Institute Genome Sequencing Center for Infectious Disease"/>
            <person name="Wu L."/>
            <person name="Ma J."/>
        </authorList>
    </citation>
    <scope>NUCLEOTIDE SEQUENCE [LARGE SCALE GENOMIC DNA]</scope>
    <source>
        <strain evidence="3">JCM 13319</strain>
    </source>
</reference>
<keyword evidence="3" id="KW-1185">Reference proteome</keyword>
<accession>A0ABP4NF08</accession>
<gene>
    <name evidence="2" type="ORF">GCM10009691_38270</name>
</gene>
<dbReference type="EMBL" id="BAAALY010000018">
    <property type="protein sequence ID" value="GAA1560689.1"/>
    <property type="molecule type" value="Genomic_DNA"/>
</dbReference>
<feature type="region of interest" description="Disordered" evidence="1">
    <location>
        <begin position="237"/>
        <end position="258"/>
    </location>
</feature>
<evidence type="ECO:0000256" key="1">
    <source>
        <dbReference type="SAM" id="MobiDB-lite"/>
    </source>
</evidence>